<dbReference type="PANTHER" id="PTHR11086">
    <property type="entry name" value="DEOXYCYTIDYLATE DEAMINASE-RELATED"/>
    <property type="match status" value="1"/>
</dbReference>
<dbReference type="OrthoDB" id="6710946at2759"/>
<dbReference type="Gene3D" id="3.40.140.10">
    <property type="entry name" value="Cytidine Deaminase, domain 2"/>
    <property type="match status" value="1"/>
</dbReference>
<name>A0A8S9ZW45_9BILA</name>
<dbReference type="PANTHER" id="PTHR11086:SF18">
    <property type="entry name" value="DEOXYCYTIDYLATE DEAMINASE"/>
    <property type="match status" value="1"/>
</dbReference>
<evidence type="ECO:0000313" key="11">
    <source>
        <dbReference type="EMBL" id="KAF7637191.1"/>
    </source>
</evidence>
<evidence type="ECO:0000313" key="12">
    <source>
        <dbReference type="Proteomes" id="UP000605970"/>
    </source>
</evidence>
<dbReference type="EMBL" id="JABEBT010000022">
    <property type="protein sequence ID" value="KAF7637191.1"/>
    <property type="molecule type" value="Genomic_DNA"/>
</dbReference>
<evidence type="ECO:0000256" key="4">
    <source>
        <dbReference type="ARBA" id="ARBA00022801"/>
    </source>
</evidence>
<dbReference type="GO" id="GO:0008270">
    <property type="term" value="F:zinc ion binding"/>
    <property type="evidence" value="ECO:0007669"/>
    <property type="project" value="UniProtKB-KW"/>
</dbReference>
<dbReference type="AlphaFoldDB" id="A0A8S9ZW45"/>
<evidence type="ECO:0000256" key="8">
    <source>
        <dbReference type="PROSITE-ProRule" id="PRU00027"/>
    </source>
</evidence>
<gene>
    <name evidence="11" type="ORF">Mgra_00003364</name>
</gene>
<evidence type="ECO:0000256" key="7">
    <source>
        <dbReference type="ARBA" id="ARBA00041763"/>
    </source>
</evidence>
<dbReference type="Pfam" id="PF00383">
    <property type="entry name" value="dCMP_cyt_deam_1"/>
    <property type="match status" value="1"/>
</dbReference>
<keyword evidence="3 8" id="KW-0863">Zinc-finger</keyword>
<dbReference type="SMART" id="SM00614">
    <property type="entry name" value="ZnF_BED"/>
    <property type="match status" value="1"/>
</dbReference>
<evidence type="ECO:0000256" key="2">
    <source>
        <dbReference type="ARBA" id="ARBA00022727"/>
    </source>
</evidence>
<dbReference type="Proteomes" id="UP000605970">
    <property type="component" value="Unassembled WGS sequence"/>
</dbReference>
<dbReference type="InterPro" id="IPR016193">
    <property type="entry name" value="Cytidine_deaminase-like"/>
</dbReference>
<accession>A0A8S9ZW45</accession>
<dbReference type="InterPro" id="IPR002125">
    <property type="entry name" value="CMP_dCMP_dom"/>
</dbReference>
<dbReference type="GO" id="GO:0004132">
    <property type="term" value="F:dCMP deaminase activity"/>
    <property type="evidence" value="ECO:0007669"/>
    <property type="project" value="TreeGrafter"/>
</dbReference>
<comment type="caution">
    <text evidence="11">The sequence shown here is derived from an EMBL/GenBank/DDBJ whole genome shotgun (WGS) entry which is preliminary data.</text>
</comment>
<dbReference type="GO" id="GO:0003677">
    <property type="term" value="F:DNA binding"/>
    <property type="evidence" value="ECO:0007669"/>
    <property type="project" value="InterPro"/>
</dbReference>
<dbReference type="InterPro" id="IPR036236">
    <property type="entry name" value="Znf_C2H2_sf"/>
</dbReference>
<keyword evidence="1" id="KW-0479">Metal-binding</keyword>
<evidence type="ECO:0000259" key="10">
    <source>
        <dbReference type="PROSITE" id="PS51747"/>
    </source>
</evidence>
<protein>
    <recommendedName>
        <fullName evidence="7">dCMP deaminase</fullName>
        <ecNumber evidence="6">3.5.4.12</ecNumber>
    </recommendedName>
    <alternativeName>
        <fullName evidence="7">dCMP deaminase</fullName>
    </alternativeName>
</protein>
<dbReference type="EC" id="3.5.4.12" evidence="6"/>
<evidence type="ECO:0000256" key="5">
    <source>
        <dbReference type="ARBA" id="ARBA00022833"/>
    </source>
</evidence>
<keyword evidence="4" id="KW-0378">Hydrolase</keyword>
<feature type="domain" description="CMP/dCMP-type deaminase" evidence="10">
    <location>
        <begin position="238"/>
        <end position="328"/>
    </location>
</feature>
<dbReference type="InterPro" id="IPR015517">
    <property type="entry name" value="dCMP_deaminase-rel"/>
</dbReference>
<evidence type="ECO:0000256" key="3">
    <source>
        <dbReference type="ARBA" id="ARBA00022771"/>
    </source>
</evidence>
<feature type="domain" description="BED-type" evidence="9">
    <location>
        <begin position="2"/>
        <end position="45"/>
    </location>
</feature>
<evidence type="ECO:0000256" key="6">
    <source>
        <dbReference type="ARBA" id="ARBA00038938"/>
    </source>
</evidence>
<keyword evidence="2" id="KW-0545">Nucleotide biosynthesis</keyword>
<proteinExistence type="predicted"/>
<dbReference type="PROSITE" id="PS51747">
    <property type="entry name" value="CYT_DCMP_DEAMINASES_2"/>
    <property type="match status" value="1"/>
</dbReference>
<dbReference type="Pfam" id="PF02892">
    <property type="entry name" value="zf-BED"/>
    <property type="match status" value="1"/>
</dbReference>
<dbReference type="GO" id="GO:0005737">
    <property type="term" value="C:cytoplasm"/>
    <property type="evidence" value="ECO:0007669"/>
    <property type="project" value="TreeGrafter"/>
</dbReference>
<dbReference type="SUPFAM" id="SSF53927">
    <property type="entry name" value="Cytidine deaminase-like"/>
    <property type="match status" value="1"/>
</dbReference>
<dbReference type="PROSITE" id="PS50808">
    <property type="entry name" value="ZF_BED"/>
    <property type="match status" value="1"/>
</dbReference>
<evidence type="ECO:0000256" key="1">
    <source>
        <dbReference type="ARBA" id="ARBA00022723"/>
    </source>
</evidence>
<reference evidence="11" key="1">
    <citation type="journal article" date="2020" name="Ecol. Evol.">
        <title>Genome structure and content of the rice root-knot nematode (Meloidogyne graminicola).</title>
        <authorList>
            <person name="Phan N.T."/>
            <person name="Danchin E.G.J."/>
            <person name="Klopp C."/>
            <person name="Perfus-Barbeoch L."/>
            <person name="Kozlowski D.K."/>
            <person name="Koutsovoulos G.D."/>
            <person name="Lopez-Roques C."/>
            <person name="Bouchez O."/>
            <person name="Zahm M."/>
            <person name="Besnard G."/>
            <person name="Bellafiore S."/>
        </authorList>
    </citation>
    <scope>NUCLEOTIDE SEQUENCE</scope>
    <source>
        <strain evidence="11">VN-18</strain>
    </source>
</reference>
<evidence type="ECO:0000259" key="9">
    <source>
        <dbReference type="PROSITE" id="PS50808"/>
    </source>
</evidence>
<sequence>MPMPSIVWEYFDEFEGGGKCRLCGCIRNRKDKSTSTFWQHLERVHGLDKHLMLTNNSNNLTMVGDQGKKLKEKINNNKRNFEVNKTFLNEEPLEKMPKLELMSELDLKATEETLKFISDLVNKQTFTQLCNSSNNELIIKNESCSSPIGINLNNFATQNTSIPLNKYESDIFIDFSLIIHYITERLQMEGTFVNEYMGGLIDLNHSLKNGSIHSPLKMKECTKHDITHLNKKRSDYLSWEEFFMGTALIASLRSKDPCTQVGACIIKDNRIVGTGYNGMPNGCNDDDMPWGKDSTDILNTKYLYVCHAEMNAIANGNSAHFKDATICI</sequence>
<dbReference type="SUPFAM" id="SSF57667">
    <property type="entry name" value="beta-beta-alpha zinc fingers"/>
    <property type="match status" value="1"/>
</dbReference>
<keyword evidence="12" id="KW-1185">Reference proteome</keyword>
<keyword evidence="5" id="KW-0862">Zinc</keyword>
<dbReference type="InterPro" id="IPR003656">
    <property type="entry name" value="Znf_BED"/>
</dbReference>
<organism evidence="11 12">
    <name type="scientific">Meloidogyne graminicola</name>
    <dbReference type="NCBI Taxonomy" id="189291"/>
    <lineage>
        <taxon>Eukaryota</taxon>
        <taxon>Metazoa</taxon>
        <taxon>Ecdysozoa</taxon>
        <taxon>Nematoda</taxon>
        <taxon>Chromadorea</taxon>
        <taxon>Rhabditida</taxon>
        <taxon>Tylenchina</taxon>
        <taxon>Tylenchomorpha</taxon>
        <taxon>Tylenchoidea</taxon>
        <taxon>Meloidogynidae</taxon>
        <taxon>Meloidogyninae</taxon>
        <taxon>Meloidogyne</taxon>
    </lineage>
</organism>